<evidence type="ECO:0000313" key="1">
    <source>
        <dbReference type="EMBL" id="KAK1862320.1"/>
    </source>
</evidence>
<sequence length="118" mass="13472">MVAYLPNVKKPDHPAYGMALATAGMIVQVDKRLNLAVPSIPVYEDRLFLVQRKMESKAARGMRQVTQPLHREAWQAVGLAFFVLYVVMAVVSFRYPYKLNDGGNRGSNCKLWFFNMYV</sequence>
<name>A0ACC3BWJ7_PYRYE</name>
<gene>
    <name evidence="1" type="ORF">I4F81_004894</name>
</gene>
<accession>A0ACC3BWJ7</accession>
<protein>
    <submittedName>
        <fullName evidence="1">Uncharacterized protein</fullName>
    </submittedName>
</protein>
<dbReference type="Proteomes" id="UP000798662">
    <property type="component" value="Chromosome 1"/>
</dbReference>
<proteinExistence type="predicted"/>
<keyword evidence="2" id="KW-1185">Reference proteome</keyword>
<organism evidence="1 2">
    <name type="scientific">Pyropia yezoensis</name>
    <name type="common">Susabi-nori</name>
    <name type="synonym">Porphyra yezoensis</name>
    <dbReference type="NCBI Taxonomy" id="2788"/>
    <lineage>
        <taxon>Eukaryota</taxon>
        <taxon>Rhodophyta</taxon>
        <taxon>Bangiophyceae</taxon>
        <taxon>Bangiales</taxon>
        <taxon>Bangiaceae</taxon>
        <taxon>Pyropia</taxon>
    </lineage>
</organism>
<evidence type="ECO:0000313" key="2">
    <source>
        <dbReference type="Proteomes" id="UP000798662"/>
    </source>
</evidence>
<reference evidence="1" key="1">
    <citation type="submission" date="2019-11" db="EMBL/GenBank/DDBJ databases">
        <title>Nori genome reveals adaptations in red seaweeds to the harsh intertidal environment.</title>
        <authorList>
            <person name="Wang D."/>
            <person name="Mao Y."/>
        </authorList>
    </citation>
    <scope>NUCLEOTIDE SEQUENCE</scope>
    <source>
        <tissue evidence="1">Gametophyte</tissue>
    </source>
</reference>
<comment type="caution">
    <text evidence="1">The sequence shown here is derived from an EMBL/GenBank/DDBJ whole genome shotgun (WGS) entry which is preliminary data.</text>
</comment>
<dbReference type="EMBL" id="CM020618">
    <property type="protein sequence ID" value="KAK1862320.1"/>
    <property type="molecule type" value="Genomic_DNA"/>
</dbReference>